<dbReference type="SUPFAM" id="SSF55315">
    <property type="entry name" value="L30e-like"/>
    <property type="match status" value="1"/>
</dbReference>
<evidence type="ECO:0000313" key="2">
    <source>
        <dbReference type="EMBL" id="KUK84087.1"/>
    </source>
</evidence>
<feature type="non-terminal residue" evidence="2">
    <location>
        <position position="112"/>
    </location>
</feature>
<feature type="domain" description="RNA 2-O ribose methyltransferase substrate binding" evidence="1">
    <location>
        <begin position="29"/>
        <end position="105"/>
    </location>
</feature>
<dbReference type="Pfam" id="PF22435">
    <property type="entry name" value="MRM3-like_sub_bind"/>
    <property type="match status" value="1"/>
</dbReference>
<gene>
    <name evidence="2" type="ORF">XD97_0042</name>
</gene>
<keyword evidence="2" id="KW-0808">Transferase</keyword>
<keyword evidence="2" id="KW-0489">Methyltransferase</keyword>
<dbReference type="GO" id="GO:0008168">
    <property type="term" value="F:methyltransferase activity"/>
    <property type="evidence" value="ECO:0007669"/>
    <property type="project" value="UniProtKB-KW"/>
</dbReference>
<dbReference type="GO" id="GO:0032259">
    <property type="term" value="P:methylation"/>
    <property type="evidence" value="ECO:0007669"/>
    <property type="project" value="UniProtKB-KW"/>
</dbReference>
<dbReference type="Gene3D" id="3.30.1330.30">
    <property type="match status" value="1"/>
</dbReference>
<dbReference type="InterPro" id="IPR013123">
    <property type="entry name" value="SpoU_subst-bd"/>
</dbReference>
<dbReference type="EMBL" id="LGGS01000005">
    <property type="protein sequence ID" value="KUK84087.1"/>
    <property type="molecule type" value="Genomic_DNA"/>
</dbReference>
<proteinExistence type="predicted"/>
<organism evidence="2 3">
    <name type="scientific">Pelotomaculum thermopropionicum</name>
    <dbReference type="NCBI Taxonomy" id="110500"/>
    <lineage>
        <taxon>Bacteria</taxon>
        <taxon>Bacillati</taxon>
        <taxon>Bacillota</taxon>
        <taxon>Clostridia</taxon>
        <taxon>Eubacteriales</taxon>
        <taxon>Desulfotomaculaceae</taxon>
        <taxon>Pelotomaculum</taxon>
    </lineage>
</organism>
<reference evidence="3" key="1">
    <citation type="journal article" date="2015" name="MBio">
        <title>Genome-Resolved Metagenomic Analysis Reveals Roles for Candidate Phyla and Other Microbial Community Members in Biogeochemical Transformations in Oil Reservoirs.</title>
        <authorList>
            <person name="Hu P."/>
            <person name="Tom L."/>
            <person name="Singh A."/>
            <person name="Thomas B.C."/>
            <person name="Baker B.J."/>
            <person name="Piceno Y.M."/>
            <person name="Andersen G.L."/>
            <person name="Banfield J.F."/>
        </authorList>
    </citation>
    <scope>NUCLEOTIDE SEQUENCE [LARGE SCALE GENOMIC DNA]</scope>
</reference>
<dbReference type="InterPro" id="IPR029064">
    <property type="entry name" value="Ribosomal_eL30-like_sf"/>
</dbReference>
<evidence type="ECO:0000313" key="3">
    <source>
        <dbReference type="Proteomes" id="UP000054705"/>
    </source>
</evidence>
<protein>
    <submittedName>
        <fullName evidence="2">rRNA methylase</fullName>
    </submittedName>
</protein>
<name>A0A117M4L0_9FIRM</name>
<dbReference type="InterPro" id="IPR053888">
    <property type="entry name" value="MRM3-like_sub_bind"/>
</dbReference>
<dbReference type="SMART" id="SM00967">
    <property type="entry name" value="SpoU_sub_bind"/>
    <property type="match status" value="1"/>
</dbReference>
<comment type="caution">
    <text evidence="2">The sequence shown here is derived from an EMBL/GenBank/DDBJ whole genome shotgun (WGS) entry which is preliminary data.</text>
</comment>
<accession>A0A117M4L0</accession>
<sequence>MTGRPSPRTSYLRRMKRNRRFREREGKFLVEGIRFVEEALSSDWPVETLWYCSRILESPRGRVLLENAAAGGVQPFRVAEKEINEMADTETPQGVIAVVRKRAFGLNVIWET</sequence>
<dbReference type="Proteomes" id="UP000054705">
    <property type="component" value="Unassembled WGS sequence"/>
</dbReference>
<evidence type="ECO:0000259" key="1">
    <source>
        <dbReference type="SMART" id="SM00967"/>
    </source>
</evidence>
<dbReference type="AlphaFoldDB" id="A0A117M4L0"/>